<keyword evidence="2" id="KW-1185">Reference proteome</keyword>
<gene>
    <name evidence="1" type="ORF">GLRG_00127</name>
</gene>
<dbReference type="RefSeq" id="XP_008089003.1">
    <property type="nucleotide sequence ID" value="XM_008090812.1"/>
</dbReference>
<dbReference type="Proteomes" id="UP000008782">
    <property type="component" value="Unassembled WGS sequence"/>
</dbReference>
<sequence length="86" mass="10630">MVKSWEHVYLYIWRSWGGSGMDWEKWRGKWESMNNKSFGVPMLCREMVFSLRREWNGNEWERGARHWAMMLYHTKTDTHNHHTEDP</sequence>
<evidence type="ECO:0000313" key="1">
    <source>
        <dbReference type="EMBL" id="EFQ24983.1"/>
    </source>
</evidence>
<dbReference type="GeneID" id="24405492"/>
<name>E3Q304_COLGM</name>
<dbReference type="VEuPathDB" id="FungiDB:GLRG_00127"/>
<evidence type="ECO:0000313" key="2">
    <source>
        <dbReference type="Proteomes" id="UP000008782"/>
    </source>
</evidence>
<protein>
    <submittedName>
        <fullName evidence="1">Uncharacterized protein</fullName>
    </submittedName>
</protein>
<dbReference type="AlphaFoldDB" id="E3Q304"/>
<accession>E3Q304</accession>
<organism evidence="2">
    <name type="scientific">Colletotrichum graminicola (strain M1.001 / M2 / FGSC 10212)</name>
    <name type="common">Maize anthracnose fungus</name>
    <name type="synonym">Glomerella graminicola</name>
    <dbReference type="NCBI Taxonomy" id="645133"/>
    <lineage>
        <taxon>Eukaryota</taxon>
        <taxon>Fungi</taxon>
        <taxon>Dikarya</taxon>
        <taxon>Ascomycota</taxon>
        <taxon>Pezizomycotina</taxon>
        <taxon>Sordariomycetes</taxon>
        <taxon>Hypocreomycetidae</taxon>
        <taxon>Glomerellales</taxon>
        <taxon>Glomerellaceae</taxon>
        <taxon>Colletotrichum</taxon>
        <taxon>Colletotrichum graminicola species complex</taxon>
    </lineage>
</organism>
<dbReference type="HOGENOM" id="CLU_2497752_0_0_1"/>
<dbReference type="EMBL" id="GG697331">
    <property type="protein sequence ID" value="EFQ24983.1"/>
    <property type="molecule type" value="Genomic_DNA"/>
</dbReference>
<proteinExistence type="predicted"/>
<reference evidence="2" key="1">
    <citation type="journal article" date="2012" name="Nat. Genet.">
        <title>Lifestyle transitions in plant pathogenic Colletotrichum fungi deciphered by genome and transcriptome analyses.</title>
        <authorList>
            <person name="O'Connell R.J."/>
            <person name="Thon M.R."/>
            <person name="Hacquard S."/>
            <person name="Amyotte S.G."/>
            <person name="Kleemann J."/>
            <person name="Torres M.F."/>
            <person name="Damm U."/>
            <person name="Buiate E.A."/>
            <person name="Epstein L."/>
            <person name="Alkan N."/>
            <person name="Altmueller J."/>
            <person name="Alvarado-Balderrama L."/>
            <person name="Bauser C.A."/>
            <person name="Becker C."/>
            <person name="Birren B.W."/>
            <person name="Chen Z."/>
            <person name="Choi J."/>
            <person name="Crouch J.A."/>
            <person name="Duvick J.P."/>
            <person name="Farman M.A."/>
            <person name="Gan P."/>
            <person name="Heiman D."/>
            <person name="Henrissat B."/>
            <person name="Howard R.J."/>
            <person name="Kabbage M."/>
            <person name="Koch C."/>
            <person name="Kracher B."/>
            <person name="Kubo Y."/>
            <person name="Law A.D."/>
            <person name="Lebrun M.-H."/>
            <person name="Lee Y.-H."/>
            <person name="Miyara I."/>
            <person name="Moore N."/>
            <person name="Neumann U."/>
            <person name="Nordstroem K."/>
            <person name="Panaccione D.G."/>
            <person name="Panstruga R."/>
            <person name="Place M."/>
            <person name="Proctor R.H."/>
            <person name="Prusky D."/>
            <person name="Rech G."/>
            <person name="Reinhardt R."/>
            <person name="Rollins J.A."/>
            <person name="Rounsley S."/>
            <person name="Schardl C.L."/>
            <person name="Schwartz D.C."/>
            <person name="Shenoy N."/>
            <person name="Shirasu K."/>
            <person name="Sikhakolli U.R."/>
            <person name="Stueber K."/>
            <person name="Sukno S.A."/>
            <person name="Sweigard J.A."/>
            <person name="Takano Y."/>
            <person name="Takahara H."/>
            <person name="Trail F."/>
            <person name="van der Does H.C."/>
            <person name="Voll L.M."/>
            <person name="Will I."/>
            <person name="Young S."/>
            <person name="Zeng Q."/>
            <person name="Zhang J."/>
            <person name="Zhou S."/>
            <person name="Dickman M.B."/>
            <person name="Schulze-Lefert P."/>
            <person name="Ver Loren van Themaat E."/>
            <person name="Ma L.-J."/>
            <person name="Vaillancourt L.J."/>
        </authorList>
    </citation>
    <scope>NUCLEOTIDE SEQUENCE [LARGE SCALE GENOMIC DNA]</scope>
    <source>
        <strain evidence="2">M1.001 / M2 / FGSC 10212</strain>
    </source>
</reference>